<accession>A0A0G4HYR7</accession>
<organism evidence="2">
    <name type="scientific">Chromera velia CCMP2878</name>
    <dbReference type="NCBI Taxonomy" id="1169474"/>
    <lineage>
        <taxon>Eukaryota</taxon>
        <taxon>Sar</taxon>
        <taxon>Alveolata</taxon>
        <taxon>Colpodellida</taxon>
        <taxon>Chromeraceae</taxon>
        <taxon>Chromera</taxon>
    </lineage>
</organism>
<dbReference type="SMART" id="SM00603">
    <property type="entry name" value="LCCL"/>
    <property type="match status" value="2"/>
</dbReference>
<dbReference type="PANTHER" id="PTHR31331">
    <property type="entry name" value="LCCL DOMAIN PROTEIN (AFU_ORTHOLOGUE AFUA_5G08630)"/>
    <property type="match status" value="1"/>
</dbReference>
<proteinExistence type="predicted"/>
<dbReference type="PROSITE" id="PS50820">
    <property type="entry name" value="LCCL"/>
    <property type="match status" value="2"/>
</dbReference>
<dbReference type="PANTHER" id="PTHR31331:SF1">
    <property type="entry name" value="CYSTEINE RICH SECRETORY PROTEIN LCCL DOMAIN CONTAINING 2"/>
    <property type="match status" value="1"/>
</dbReference>
<reference evidence="2" key="1">
    <citation type="submission" date="2014-11" db="EMBL/GenBank/DDBJ databases">
        <authorList>
            <person name="Otto D Thomas"/>
            <person name="Naeem Raeece"/>
        </authorList>
    </citation>
    <scope>NUCLEOTIDE SEQUENCE</scope>
</reference>
<name>A0A0G4HYR7_9ALVE</name>
<dbReference type="Gene3D" id="2.170.130.20">
    <property type="entry name" value="LCCL-like domain"/>
    <property type="match status" value="2"/>
</dbReference>
<sequence>MPHSLYCSPQVRVHCPAECQTSDAKVFGEMKYSPKSSICKAAIHAGKLSPSGGAVNVVLGGRFDRFIGSVSNGVESKASRKAHIRTFSLSQAEQSPEYKCDDTGMTIINSGKPALVTCPKDCASAGSNVPFFGSAKVYGTGTYNPESAVCRAAIHAGVLDSERGGETSIAIVEQPDDLPKGSTAHGVSSSDASSARTSLKYIT</sequence>
<dbReference type="EMBL" id="CDMZ01004420">
    <property type="protein sequence ID" value="CEM49694.1"/>
    <property type="molecule type" value="Genomic_DNA"/>
</dbReference>
<feature type="domain" description="LCCL" evidence="1">
    <location>
        <begin position="94"/>
        <end position="169"/>
    </location>
</feature>
<dbReference type="InterPro" id="IPR051957">
    <property type="entry name" value="CRISP-LCCL_domain"/>
</dbReference>
<dbReference type="VEuPathDB" id="CryptoDB:Cvel_9552"/>
<feature type="domain" description="LCCL" evidence="1">
    <location>
        <begin position="1"/>
        <end position="76"/>
    </location>
</feature>
<evidence type="ECO:0000313" key="2">
    <source>
        <dbReference type="EMBL" id="CEM49694.1"/>
    </source>
</evidence>
<dbReference type="SUPFAM" id="SSF69848">
    <property type="entry name" value="LCCL domain"/>
    <property type="match status" value="2"/>
</dbReference>
<protein>
    <recommendedName>
        <fullName evidence="1">LCCL domain-containing protein</fullName>
    </recommendedName>
</protein>
<dbReference type="InterPro" id="IPR004043">
    <property type="entry name" value="LCCL"/>
</dbReference>
<evidence type="ECO:0000259" key="1">
    <source>
        <dbReference type="PROSITE" id="PS50820"/>
    </source>
</evidence>
<dbReference type="Pfam" id="PF03815">
    <property type="entry name" value="LCCL"/>
    <property type="match status" value="2"/>
</dbReference>
<dbReference type="PhylomeDB" id="A0A0G4HYR7"/>
<dbReference type="InterPro" id="IPR036609">
    <property type="entry name" value="LCCL_sf"/>
</dbReference>
<dbReference type="AlphaFoldDB" id="A0A0G4HYR7"/>
<gene>
    <name evidence="2" type="ORF">Cvel_9552</name>
</gene>